<gene>
    <name evidence="2" type="ORF">MMARV_C048P3</name>
</gene>
<dbReference type="AlphaFoldDB" id="A0A6L2ZJG1"/>
<proteinExistence type="predicted"/>
<organism evidence="2">
    <name type="scientific">viral metagenome</name>
    <dbReference type="NCBI Taxonomy" id="1070528"/>
    <lineage>
        <taxon>unclassified sequences</taxon>
        <taxon>metagenomes</taxon>
        <taxon>organismal metagenomes</taxon>
    </lineage>
</organism>
<dbReference type="EMBL" id="BLWB01000048">
    <property type="protein sequence ID" value="GFM95176.1"/>
    <property type="molecule type" value="Genomic_RNA"/>
</dbReference>
<dbReference type="GO" id="GO:0003968">
    <property type="term" value="F:RNA-directed RNA polymerase activity"/>
    <property type="evidence" value="ECO:0007669"/>
    <property type="project" value="UniProtKB-KW"/>
</dbReference>
<dbReference type="GO" id="GO:0039694">
    <property type="term" value="P:viral RNA genome replication"/>
    <property type="evidence" value="ECO:0007669"/>
    <property type="project" value="InterPro"/>
</dbReference>
<name>A0A6L2ZJG1_9ZZZZ</name>
<feature type="domain" description="RdRp catalytic" evidence="1">
    <location>
        <begin position="294"/>
        <end position="420"/>
    </location>
</feature>
<dbReference type="GO" id="GO:0006351">
    <property type="term" value="P:DNA-templated transcription"/>
    <property type="evidence" value="ECO:0007669"/>
    <property type="project" value="InterPro"/>
</dbReference>
<sequence length="781" mass="89416">MRKIKESIFGLANTPFSPVIRRWAEWCFTSIIPYKEVSWVPSFLITDPDSDSMVKIPLSVKPDAKVSFLLGRFPARVGERPTSSFTPKLSALVFSAFMNTYFHVLHNIRNSAICSGSFLTNWSYFQDMFLCSGVSSPPTEEEWKCIISLLHKKIKLPALEAPRLCSVGNLEIQPDTFPGARERYLLKLSNKLLSSKTDLWLMKKIWGIVASGDFSPTHIYSLGAREKREEEAIEGAVKTRGVIMPESWFQLFEGMYSRPIETWIFDAKVGSIYLGHSFCNWGWLRYFRDIHNSGMIFEGDFKGYDTTITEELMVRAFCVLRSCYPDSGRIDKHFIFLIKNFVFKNLLIPGGFLFRLNKGLPSGSSFTSLVGSIVNLLILCDLILNYPLFKRYNIDPNHIRFLVSGDDFLIVFNKGNKTQDKIFRLIGEQIDEANLNAWVLARHGVKIKKPVFKYADSTSKETLFGQIIREFHCGLKKGFNVPVFFFNRLGEHIKDFKYPPLNLVNGMKVVDNFVCKESLDFANREVINSLAKIGMRPSSDLGFEKPFSDSQSFMKDFDLAGGKIGCISNPFSFKPPEINLSYVGYTSDFGILSYSYMVASNQCASFLKTIIFRGLPSVSFSDLYLRIMCPSSNSKKSFDYLNFLRSMCVTSPSPDYHTLWAHLFFSFARSNLGFKDPEFISRYEEYCAFSNFNYRRLYFEDGDSNLFEKYQRGGKVFISDAVNFPQNFDKRKVKRVFCLNSSSCNVFLGKHIRFKFQASPNFKKLKDLGLNLSNFVSSSTF</sequence>
<keyword evidence="2" id="KW-0548">Nucleotidyltransferase</keyword>
<keyword evidence="2" id="KW-0696">RNA-directed RNA polymerase</keyword>
<reference evidence="2" key="1">
    <citation type="submission" date="2020-05" db="EMBL/GenBank/DDBJ databases">
        <title>Diverged and active partitiviruses in Lichen.</title>
        <authorList>
            <person name="Urayama S."/>
            <person name="Doi N."/>
            <person name="Kondo F."/>
            <person name="Chiba Y."/>
            <person name="Takaki Y."/>
            <person name="Hirai M."/>
            <person name="Minegishi Y."/>
            <person name="Hagiwara D."/>
            <person name="Nunoura T."/>
        </authorList>
    </citation>
    <scope>NUCLEOTIDE SEQUENCE</scope>
</reference>
<evidence type="ECO:0000259" key="1">
    <source>
        <dbReference type="PROSITE" id="PS50507"/>
    </source>
</evidence>
<dbReference type="InterPro" id="IPR001205">
    <property type="entry name" value="RNA-dir_pol_C"/>
</dbReference>
<dbReference type="GO" id="GO:0003723">
    <property type="term" value="F:RNA binding"/>
    <property type="evidence" value="ECO:0007669"/>
    <property type="project" value="InterPro"/>
</dbReference>
<dbReference type="Pfam" id="PF00680">
    <property type="entry name" value="RdRP_1"/>
    <property type="match status" value="1"/>
</dbReference>
<comment type="caution">
    <text evidence="2">The sequence shown here is derived from an EMBL/GenBank/DDBJ whole genome shotgun (WGS) entry which is preliminary data.</text>
</comment>
<dbReference type="Gene3D" id="3.30.70.270">
    <property type="match status" value="1"/>
</dbReference>
<dbReference type="InterPro" id="IPR043128">
    <property type="entry name" value="Rev_trsase/Diguanyl_cyclase"/>
</dbReference>
<evidence type="ECO:0000313" key="2">
    <source>
        <dbReference type="EMBL" id="GFM95176.1"/>
    </source>
</evidence>
<accession>A0A6L2ZJG1</accession>
<dbReference type="InterPro" id="IPR043502">
    <property type="entry name" value="DNA/RNA_pol_sf"/>
</dbReference>
<dbReference type="SUPFAM" id="SSF56672">
    <property type="entry name" value="DNA/RNA polymerases"/>
    <property type="match status" value="1"/>
</dbReference>
<protein>
    <submittedName>
        <fullName evidence="2">RNA-dependent RNA polymerase</fullName>
    </submittedName>
</protein>
<dbReference type="PROSITE" id="PS50507">
    <property type="entry name" value="RDRP_SSRNA_POS"/>
    <property type="match status" value="1"/>
</dbReference>
<dbReference type="InterPro" id="IPR007094">
    <property type="entry name" value="RNA-dir_pol_PSvirus"/>
</dbReference>
<keyword evidence="2" id="KW-0808">Transferase</keyword>